<protein>
    <submittedName>
        <fullName evidence="3">PKD domain-containing protein</fullName>
    </submittedName>
</protein>
<evidence type="ECO:0000313" key="3">
    <source>
        <dbReference type="EMBL" id="MBU2663138.1"/>
    </source>
</evidence>
<proteinExistence type="predicted"/>
<dbReference type="SUPFAM" id="SSF49299">
    <property type="entry name" value="PKD domain"/>
    <property type="match status" value="1"/>
</dbReference>
<dbReference type="PROSITE" id="PS50093">
    <property type="entry name" value="PKD"/>
    <property type="match status" value="1"/>
</dbReference>
<feature type="domain" description="PKD" evidence="2">
    <location>
        <begin position="74"/>
        <end position="109"/>
    </location>
</feature>
<evidence type="ECO:0000256" key="1">
    <source>
        <dbReference type="SAM" id="SignalP"/>
    </source>
</evidence>
<gene>
    <name evidence="3" type="ORF">KOI35_06410</name>
</gene>
<dbReference type="InterPro" id="IPR000601">
    <property type="entry name" value="PKD_dom"/>
</dbReference>
<reference evidence="3 4" key="1">
    <citation type="submission" date="2021-06" db="EMBL/GenBank/DDBJ databases">
        <title>Actinoplanes lichenicola sp. nov., and Actinoplanes ovalisporus sp. nov., isolated from lichen in Thailand.</title>
        <authorList>
            <person name="Saeng-In P."/>
            <person name="Kanchanasin P."/>
            <person name="Yuki M."/>
            <person name="Kudo T."/>
            <person name="Ohkuma M."/>
            <person name="Phongsopitanun W."/>
            <person name="Tanasupawat S."/>
        </authorList>
    </citation>
    <scope>NUCLEOTIDE SEQUENCE [LARGE SCALE GENOMIC DNA]</scope>
    <source>
        <strain evidence="3 4">NBRC 110975</strain>
    </source>
</reference>
<keyword evidence="4" id="KW-1185">Reference proteome</keyword>
<dbReference type="Proteomes" id="UP001519654">
    <property type="component" value="Unassembled WGS sequence"/>
</dbReference>
<accession>A0ABS5YKC3</accession>
<dbReference type="Gene3D" id="2.60.40.10">
    <property type="entry name" value="Immunoglobulins"/>
    <property type="match status" value="1"/>
</dbReference>
<dbReference type="Pfam" id="PF00801">
    <property type="entry name" value="PKD"/>
    <property type="match status" value="1"/>
</dbReference>
<evidence type="ECO:0000259" key="2">
    <source>
        <dbReference type="PROSITE" id="PS50093"/>
    </source>
</evidence>
<dbReference type="EMBL" id="JAHKKG010000002">
    <property type="protein sequence ID" value="MBU2663138.1"/>
    <property type="molecule type" value="Genomic_DNA"/>
</dbReference>
<feature type="chain" id="PRO_5045089474" evidence="1">
    <location>
        <begin position="31"/>
        <end position="354"/>
    </location>
</feature>
<feature type="signal peptide" evidence="1">
    <location>
        <begin position="1"/>
        <end position="30"/>
    </location>
</feature>
<comment type="caution">
    <text evidence="3">The sequence shown here is derived from an EMBL/GenBank/DDBJ whole genome shotgun (WGS) entry which is preliminary data.</text>
</comment>
<dbReference type="RefSeq" id="WP_215785108.1">
    <property type="nucleotide sequence ID" value="NZ_JAHKKG010000002.1"/>
</dbReference>
<organism evidence="3 4">
    <name type="scientific">Paractinoplanes bogorensis</name>
    <dbReference type="NCBI Taxonomy" id="1610840"/>
    <lineage>
        <taxon>Bacteria</taxon>
        <taxon>Bacillati</taxon>
        <taxon>Actinomycetota</taxon>
        <taxon>Actinomycetes</taxon>
        <taxon>Micromonosporales</taxon>
        <taxon>Micromonosporaceae</taxon>
        <taxon>Paractinoplanes</taxon>
    </lineage>
</organism>
<sequence length="354" mass="37350">MKIVYRRALPALFTAALTAGVVGVGAPALAAGEAPTGTFALNGTAVWAGQTVTLTQTALADDDIPVEEISRVITWGDGTAAQTAEAGSTSWTHTYAANGTFTVSVALNDGTVAGTGTLASAAVSVTTPSGSLGWQKSTIYTNTYTSGGSTYDYLVEGVFAPSGMPATADEAWTEWGDGEYTLLKQDATATTVPHYFDQGTFTPKVQFSNEHGKATARNASTLNVLYDKTAPKVAIKYPSPPNKASLWSTIRGTASDSQSGMDYVSLIVLKWNNASGTYMYNFDAKSWIKYTGQPLSSMPSGIEDTPSVASNGTWASRPVTGLAKGWHLEIWPVALDKVANYSNPEYYVPVWLAS</sequence>
<keyword evidence="1" id="KW-0732">Signal</keyword>
<dbReference type="InterPro" id="IPR035986">
    <property type="entry name" value="PKD_dom_sf"/>
</dbReference>
<evidence type="ECO:0000313" key="4">
    <source>
        <dbReference type="Proteomes" id="UP001519654"/>
    </source>
</evidence>
<name>A0ABS5YKC3_9ACTN</name>
<dbReference type="InterPro" id="IPR013783">
    <property type="entry name" value="Ig-like_fold"/>
</dbReference>